<feature type="non-terminal residue" evidence="2">
    <location>
        <position position="1"/>
    </location>
</feature>
<feature type="compositionally biased region" description="Basic and acidic residues" evidence="1">
    <location>
        <begin position="64"/>
        <end position="78"/>
    </location>
</feature>
<dbReference type="AlphaFoldDB" id="A0A6J4M3A2"/>
<accession>A0A6J4M3A2</accession>
<proteinExistence type="predicted"/>
<sequence length="121" mass="13122">ADARGGRGGGSRRRGPVRPRPGRAAPHRRRAPVRHLRRQRQRLAAARAGHRAVAAPRSAVDADGGPRDRLRGRVHDPVDLGVGVARPGRVRRGAPGSRQRRGQLRRRTAGGCCRSRARPAL</sequence>
<evidence type="ECO:0000256" key="1">
    <source>
        <dbReference type="SAM" id="MobiDB-lite"/>
    </source>
</evidence>
<organism evidence="2">
    <name type="scientific">uncultured Frankineae bacterium</name>
    <dbReference type="NCBI Taxonomy" id="437475"/>
    <lineage>
        <taxon>Bacteria</taxon>
        <taxon>Bacillati</taxon>
        <taxon>Actinomycetota</taxon>
        <taxon>Actinomycetes</taxon>
        <taxon>Frankiales</taxon>
        <taxon>environmental samples</taxon>
    </lineage>
</organism>
<reference evidence="2" key="1">
    <citation type="submission" date="2020-02" db="EMBL/GenBank/DDBJ databases">
        <authorList>
            <person name="Meier V. D."/>
        </authorList>
    </citation>
    <scope>NUCLEOTIDE SEQUENCE</scope>
    <source>
        <strain evidence="2">AVDCRST_MAG16</strain>
    </source>
</reference>
<feature type="non-terminal residue" evidence="2">
    <location>
        <position position="121"/>
    </location>
</feature>
<gene>
    <name evidence="2" type="ORF">AVDCRST_MAG16-2213</name>
</gene>
<evidence type="ECO:0000313" key="2">
    <source>
        <dbReference type="EMBL" id="CAA9348749.1"/>
    </source>
</evidence>
<feature type="compositionally biased region" description="Basic residues" evidence="1">
    <location>
        <begin position="10"/>
        <end position="41"/>
    </location>
</feature>
<feature type="compositionally biased region" description="Low complexity" evidence="1">
    <location>
        <begin position="42"/>
        <end position="57"/>
    </location>
</feature>
<protein>
    <submittedName>
        <fullName evidence="2">CrcB protein</fullName>
    </submittedName>
</protein>
<dbReference type="EMBL" id="CADCUE010000205">
    <property type="protein sequence ID" value="CAA9348749.1"/>
    <property type="molecule type" value="Genomic_DNA"/>
</dbReference>
<feature type="compositionally biased region" description="Basic residues" evidence="1">
    <location>
        <begin position="88"/>
        <end position="108"/>
    </location>
</feature>
<name>A0A6J4M3A2_9ACTN</name>
<feature type="region of interest" description="Disordered" evidence="1">
    <location>
        <begin position="1"/>
        <end position="121"/>
    </location>
</feature>